<dbReference type="Pfam" id="PF08436">
    <property type="entry name" value="DXP_redisom_C"/>
    <property type="match status" value="1"/>
</dbReference>
<dbReference type="EC" id="1.1.1.267" evidence="9"/>
<dbReference type="GO" id="GO:0030145">
    <property type="term" value="F:manganese ion binding"/>
    <property type="evidence" value="ECO:0007669"/>
    <property type="project" value="TreeGrafter"/>
</dbReference>
<sequence length="410" mass="46139">MVILGSTGSIGVNALKIAKQFGMQIEALVCGNNISLLNNQIEQFSPRFIGISSDKYLSKLQARDCEVFVGSKEICNMIHKCQSKHILNSVIGFAGLPFSLETLKLNKKLILANKESLVIAGALIDNVIQKTQEINQIKPLDSLDSKLDKLDEVPNLKATSYSIFPVDSEHFSLWYLLHSNPNQTKPDKLIITASGGALRDMPIHKIKHASLQDVLKHPTWSMGQKITIDSATFVNKLYEIIESYWLFNTTDIDAIIERSSLVHALVEYPNGIISALLSPNDMRIPLAYSMNLEKAKKRFDMQTLKLQDFARICFQEIDINRYPLWAYKDALLATPQLGIVLNAGNEILQNLFLEGKIAFGAFSEVLAQILEHFMKQYLSIKRLEDILELHKEAGKLAYFLLKTNNINKTC</sequence>
<dbReference type="STRING" id="216.LS73_04600"/>
<feature type="binding site" evidence="9">
    <location>
        <position position="236"/>
    </location>
    <ligand>
        <name>1-deoxy-D-xylulose 5-phosphate</name>
        <dbReference type="ChEBI" id="CHEBI:57792"/>
    </ligand>
</feature>
<evidence type="ECO:0000313" key="14">
    <source>
        <dbReference type="Proteomes" id="UP000029922"/>
    </source>
</evidence>
<proteinExistence type="inferred from homology"/>
<keyword evidence="6 9" id="KW-0464">Manganese</keyword>
<feature type="binding site" evidence="9">
    <location>
        <position position="167"/>
    </location>
    <ligand>
        <name>Mn(2+)</name>
        <dbReference type="ChEBI" id="CHEBI:29035"/>
    </ligand>
</feature>
<dbReference type="RefSeq" id="WP_034557883.1">
    <property type="nucleotide sequence ID" value="NZ_FZML01000004.1"/>
</dbReference>
<evidence type="ECO:0000256" key="1">
    <source>
        <dbReference type="ARBA" id="ARBA00005094"/>
    </source>
</evidence>
<feature type="binding site" evidence="9">
    <location>
        <position position="115"/>
    </location>
    <ligand>
        <name>NADPH</name>
        <dbReference type="ChEBI" id="CHEBI:57783"/>
    </ligand>
</feature>
<feature type="binding site" evidence="9">
    <location>
        <position position="9"/>
    </location>
    <ligand>
        <name>NADPH</name>
        <dbReference type="ChEBI" id="CHEBI:57783"/>
    </ligand>
</feature>
<keyword evidence="9" id="KW-0460">Magnesium</keyword>
<evidence type="ECO:0000313" key="13">
    <source>
        <dbReference type="EMBL" id="TLE00237.1"/>
    </source>
</evidence>
<evidence type="ECO:0000256" key="2">
    <source>
        <dbReference type="ARBA" id="ARBA00006825"/>
    </source>
</evidence>
<dbReference type="PIRSF" id="PIRSF006205">
    <property type="entry name" value="Dxp_reductismrs"/>
    <property type="match status" value="1"/>
</dbReference>
<dbReference type="InterPro" id="IPR036291">
    <property type="entry name" value="NAD(P)-bd_dom_sf"/>
</dbReference>
<feature type="binding site" evidence="9">
    <location>
        <position position="8"/>
    </location>
    <ligand>
        <name>NADPH</name>
        <dbReference type="ChEBI" id="CHEBI:57783"/>
    </ligand>
</feature>
<feature type="binding site" evidence="9">
    <location>
        <position position="10"/>
    </location>
    <ligand>
        <name>NADPH</name>
        <dbReference type="ChEBI" id="CHEBI:57783"/>
    </ligand>
</feature>
<dbReference type="InterPro" id="IPR036169">
    <property type="entry name" value="DXPR_C_sf"/>
</dbReference>
<feature type="binding site" evidence="9">
    <location>
        <position position="113"/>
    </location>
    <ligand>
        <name>NADPH</name>
        <dbReference type="ChEBI" id="CHEBI:57783"/>
    </ligand>
</feature>
<dbReference type="EMBL" id="JRPD02000009">
    <property type="protein sequence ID" value="TLE00237.1"/>
    <property type="molecule type" value="Genomic_DNA"/>
</dbReference>
<dbReference type="GO" id="GO:0051484">
    <property type="term" value="P:isopentenyl diphosphate biosynthetic process, methylerythritol 4-phosphate pathway involved in terpenoid biosynthetic process"/>
    <property type="evidence" value="ECO:0007669"/>
    <property type="project" value="TreeGrafter"/>
</dbReference>
<feature type="binding site" evidence="9">
    <location>
        <position position="168"/>
    </location>
    <ligand>
        <name>1-deoxy-D-xylulose 5-phosphate</name>
        <dbReference type="ChEBI" id="CHEBI:57792"/>
    </ligand>
</feature>
<evidence type="ECO:0000256" key="8">
    <source>
        <dbReference type="ARBA" id="ARBA00048543"/>
    </source>
</evidence>
<dbReference type="OrthoDB" id="9806546at2"/>
<comment type="caution">
    <text evidence="13">The sequence shown here is derived from an EMBL/GenBank/DDBJ whole genome shotgun (WGS) entry which is preliminary data.</text>
</comment>
<comment type="cofactor">
    <cofactor evidence="9">
        <name>Mg(2+)</name>
        <dbReference type="ChEBI" id="CHEBI:18420"/>
    </cofactor>
    <cofactor evidence="9">
        <name>Mn(2+)</name>
        <dbReference type="ChEBI" id="CHEBI:29035"/>
    </cofactor>
</comment>
<comment type="catalytic activity">
    <reaction evidence="8">
        <text>2-C-methyl-D-erythritol 4-phosphate + NADP(+) = 1-deoxy-D-xylulose 5-phosphate + NADPH + H(+)</text>
        <dbReference type="Rhea" id="RHEA:13717"/>
        <dbReference type="ChEBI" id="CHEBI:15378"/>
        <dbReference type="ChEBI" id="CHEBI:57783"/>
        <dbReference type="ChEBI" id="CHEBI:57792"/>
        <dbReference type="ChEBI" id="CHEBI:58262"/>
        <dbReference type="ChEBI" id="CHEBI:58349"/>
        <dbReference type="EC" id="1.1.1.267"/>
    </reaction>
    <physiologicalReaction direction="right-to-left" evidence="8">
        <dbReference type="Rhea" id="RHEA:13719"/>
    </physiologicalReaction>
</comment>
<dbReference type="AlphaFoldDB" id="A0A4U8TIY6"/>
<dbReference type="Gene3D" id="3.40.50.720">
    <property type="entry name" value="NAD(P)-binding Rossmann-like Domain"/>
    <property type="match status" value="1"/>
</dbReference>
<feature type="binding site" evidence="9">
    <location>
        <position position="169"/>
    </location>
    <ligand>
        <name>1-deoxy-D-xylulose 5-phosphate</name>
        <dbReference type="ChEBI" id="CHEBI:57792"/>
    </ligand>
</feature>
<feature type="binding site" evidence="9">
    <location>
        <position position="223"/>
    </location>
    <ligand>
        <name>NADPH</name>
        <dbReference type="ChEBI" id="CHEBI:57783"/>
    </ligand>
</feature>
<feature type="binding site" evidence="9">
    <location>
        <position position="239"/>
    </location>
    <ligand>
        <name>Mn(2+)</name>
        <dbReference type="ChEBI" id="CHEBI:29035"/>
    </ligand>
</feature>
<comment type="pathway">
    <text evidence="1 9">Isoprenoid biosynthesis; isopentenyl diphosphate biosynthesis via DXP pathway; isopentenyl diphosphate from 1-deoxy-D-xylulose 5-phosphate: step 1/6.</text>
</comment>
<dbReference type="Gene3D" id="1.10.1740.10">
    <property type="match status" value="1"/>
</dbReference>
<dbReference type="SUPFAM" id="SSF55347">
    <property type="entry name" value="Glyceraldehyde-3-phosphate dehydrogenase-like, C-terminal domain"/>
    <property type="match status" value="1"/>
</dbReference>
<feature type="binding site" evidence="9">
    <location>
        <position position="194"/>
    </location>
    <ligand>
        <name>1-deoxy-D-xylulose 5-phosphate</name>
        <dbReference type="ChEBI" id="CHEBI:57792"/>
    </ligand>
</feature>
<evidence type="ECO:0000256" key="7">
    <source>
        <dbReference type="ARBA" id="ARBA00023229"/>
    </source>
</evidence>
<dbReference type="GO" id="GO:0070402">
    <property type="term" value="F:NADPH binding"/>
    <property type="evidence" value="ECO:0007669"/>
    <property type="project" value="InterPro"/>
</dbReference>
<protein>
    <recommendedName>
        <fullName evidence="9">1-deoxy-D-xylulose 5-phosphate reductoisomerase</fullName>
        <shortName evidence="9">DXP reductoisomerase</shortName>
        <ecNumber evidence="9">1.1.1.267</ecNumber>
    </recommendedName>
    <alternativeName>
        <fullName evidence="9">1-deoxyxylulose-5-phosphate reductoisomerase</fullName>
    </alternativeName>
    <alternativeName>
        <fullName evidence="9">2-C-methyl-D-erythritol 4-phosphate synthase</fullName>
    </alternativeName>
</protein>
<keyword evidence="7 9" id="KW-0414">Isoprene biosynthesis</keyword>
<feature type="binding site" evidence="9">
    <location>
        <position position="7"/>
    </location>
    <ligand>
        <name>NADPH</name>
        <dbReference type="ChEBI" id="CHEBI:57783"/>
    </ligand>
</feature>
<feature type="binding site" evidence="9">
    <location>
        <position position="239"/>
    </location>
    <ligand>
        <name>1-deoxy-D-xylulose 5-phosphate</name>
        <dbReference type="ChEBI" id="CHEBI:57792"/>
    </ligand>
</feature>
<organism evidence="13 14">
    <name type="scientific">Helicobacter muridarum</name>
    <dbReference type="NCBI Taxonomy" id="216"/>
    <lineage>
        <taxon>Bacteria</taxon>
        <taxon>Pseudomonadati</taxon>
        <taxon>Campylobacterota</taxon>
        <taxon>Epsilonproteobacteria</taxon>
        <taxon>Campylobacterales</taxon>
        <taxon>Helicobacteraceae</taxon>
        <taxon>Helicobacter</taxon>
    </lineage>
</organism>
<gene>
    <name evidence="9" type="primary">dxr</name>
    <name evidence="13" type="ORF">LS73_005385</name>
</gene>
<comment type="function">
    <text evidence="9">Catalyzes the NADPH-dependent rearrangement and reduction of 1-deoxy-D-xylulose-5-phosphate (DXP) to 2-C-methyl-D-erythritol 4-phosphate (MEP).</text>
</comment>
<feature type="binding site" evidence="9">
    <location>
        <position position="230"/>
    </location>
    <ligand>
        <name>1-deoxy-D-xylulose 5-phosphate</name>
        <dbReference type="ChEBI" id="CHEBI:57792"/>
    </ligand>
</feature>
<feature type="domain" description="1-deoxy-D-xylulose 5-phosphate reductoisomerase N-terminal" evidence="10">
    <location>
        <begin position="1"/>
        <end position="121"/>
    </location>
</feature>
<accession>A0A4U8TIY6</accession>
<evidence type="ECO:0000259" key="12">
    <source>
        <dbReference type="Pfam" id="PF13288"/>
    </source>
</evidence>
<comment type="caution">
    <text evidence="9">Lacks conserved residue(s) required for the propagation of feature annotation.</text>
</comment>
<dbReference type="SUPFAM" id="SSF51735">
    <property type="entry name" value="NAD(P)-binding Rossmann-fold domains"/>
    <property type="match status" value="1"/>
</dbReference>
<evidence type="ECO:0000259" key="10">
    <source>
        <dbReference type="Pfam" id="PF02670"/>
    </source>
</evidence>
<feature type="binding site" evidence="9">
    <location>
        <position position="235"/>
    </location>
    <ligand>
        <name>1-deoxy-D-xylulose 5-phosphate</name>
        <dbReference type="ChEBI" id="CHEBI:57792"/>
    </ligand>
</feature>
<dbReference type="GO" id="GO:0030604">
    <property type="term" value="F:1-deoxy-D-xylulose-5-phosphate reductoisomerase activity"/>
    <property type="evidence" value="ECO:0007669"/>
    <property type="project" value="UniProtKB-UniRule"/>
</dbReference>
<dbReference type="InterPro" id="IPR003821">
    <property type="entry name" value="DXP_reductoisomerase"/>
</dbReference>
<feature type="binding site" evidence="9">
    <location>
        <position position="169"/>
    </location>
    <ligand>
        <name>Mn(2+)</name>
        <dbReference type="ChEBI" id="CHEBI:29035"/>
    </ligand>
</feature>
<feature type="domain" description="1-deoxy-D-xylulose 5-phosphate reductoisomerase C-terminal" evidence="11">
    <location>
        <begin position="163"/>
        <end position="247"/>
    </location>
</feature>
<evidence type="ECO:0000256" key="6">
    <source>
        <dbReference type="ARBA" id="ARBA00023211"/>
    </source>
</evidence>
<dbReference type="UniPathway" id="UPA00056">
    <property type="reaction ID" value="UER00092"/>
</dbReference>
<dbReference type="Proteomes" id="UP000029922">
    <property type="component" value="Unassembled WGS sequence"/>
</dbReference>
<keyword evidence="5 9" id="KW-0560">Oxidoreductase</keyword>
<evidence type="ECO:0000256" key="5">
    <source>
        <dbReference type="ARBA" id="ARBA00023002"/>
    </source>
</evidence>
<dbReference type="PANTHER" id="PTHR30525:SF0">
    <property type="entry name" value="1-DEOXY-D-XYLULOSE 5-PHOSPHATE REDUCTOISOMERASE, CHLOROPLASTIC"/>
    <property type="match status" value="1"/>
</dbReference>
<evidence type="ECO:0000259" key="11">
    <source>
        <dbReference type="Pfam" id="PF08436"/>
    </source>
</evidence>
<feature type="domain" description="DXP reductoisomerase C-terminal" evidence="12">
    <location>
        <begin position="277"/>
        <end position="393"/>
    </location>
</feature>
<comment type="similarity">
    <text evidence="2 9">Belongs to the DXR family.</text>
</comment>
<keyword evidence="4 9" id="KW-0521">NADP</keyword>
<name>A0A4U8TIY6_9HELI</name>
<keyword evidence="3 9" id="KW-0479">Metal-binding</keyword>
<dbReference type="InterPro" id="IPR026877">
    <property type="entry name" value="DXPR_C"/>
</dbReference>
<feature type="binding site" evidence="9">
    <location>
        <position position="217"/>
    </location>
    <ligand>
        <name>1-deoxy-D-xylulose 5-phosphate</name>
        <dbReference type="ChEBI" id="CHEBI:57792"/>
    </ligand>
</feature>
<feature type="binding site" evidence="9">
    <location>
        <position position="31"/>
    </location>
    <ligand>
        <name>NADPH</name>
        <dbReference type="ChEBI" id="CHEBI:57783"/>
    </ligand>
</feature>
<dbReference type="SUPFAM" id="SSF69055">
    <property type="entry name" value="1-deoxy-D-xylulose-5-phosphate reductoisomerase, C-terminal domain"/>
    <property type="match status" value="1"/>
</dbReference>
<dbReference type="InterPro" id="IPR013644">
    <property type="entry name" value="DXP_reductoisomerase_C"/>
</dbReference>
<feature type="binding site" evidence="9">
    <location>
        <position position="33"/>
    </location>
    <ligand>
        <name>NADPH</name>
        <dbReference type="ChEBI" id="CHEBI:57783"/>
    </ligand>
</feature>
<dbReference type="HAMAP" id="MF_00183">
    <property type="entry name" value="DXP_reductoisom"/>
    <property type="match status" value="1"/>
</dbReference>
<dbReference type="GO" id="GO:0016853">
    <property type="term" value="F:isomerase activity"/>
    <property type="evidence" value="ECO:0007669"/>
    <property type="project" value="UniProtKB-KW"/>
</dbReference>
<dbReference type="InterPro" id="IPR013512">
    <property type="entry name" value="DXP_reductoisomerase_N"/>
</dbReference>
<reference evidence="13 14" key="1">
    <citation type="journal article" date="2014" name="Genome Announc.">
        <title>Draft genome sequences of eight enterohepatic helicobacter species isolated from both laboratory and wild rodents.</title>
        <authorList>
            <person name="Sheh A."/>
            <person name="Shen Z."/>
            <person name="Fox J.G."/>
        </authorList>
    </citation>
    <scope>NUCLEOTIDE SEQUENCE [LARGE SCALE GENOMIC DNA]</scope>
    <source>
        <strain evidence="13 14">ST1</strain>
    </source>
</reference>
<dbReference type="Pfam" id="PF13288">
    <property type="entry name" value="DXPR_C"/>
    <property type="match status" value="1"/>
</dbReference>
<evidence type="ECO:0000256" key="9">
    <source>
        <dbReference type="HAMAP-Rule" id="MF_00183"/>
    </source>
</evidence>
<evidence type="ECO:0000256" key="4">
    <source>
        <dbReference type="ARBA" id="ARBA00022857"/>
    </source>
</evidence>
<keyword evidence="13" id="KW-0413">Isomerase</keyword>
<dbReference type="PANTHER" id="PTHR30525">
    <property type="entry name" value="1-DEOXY-D-XYLULOSE 5-PHOSPHATE REDUCTOISOMERASE"/>
    <property type="match status" value="1"/>
</dbReference>
<feature type="binding site" evidence="9">
    <location>
        <position position="114"/>
    </location>
    <ligand>
        <name>1-deoxy-D-xylulose 5-phosphate</name>
        <dbReference type="ChEBI" id="CHEBI:57792"/>
    </ligand>
</feature>
<evidence type="ECO:0000256" key="3">
    <source>
        <dbReference type="ARBA" id="ARBA00022723"/>
    </source>
</evidence>
<dbReference type="Pfam" id="PF02670">
    <property type="entry name" value="DXP_reductoisom"/>
    <property type="match status" value="1"/>
</dbReference>